<dbReference type="PRINTS" id="PR00260">
    <property type="entry name" value="CHEMTRNSDUCR"/>
</dbReference>
<feature type="domain" description="HAMP" evidence="9">
    <location>
        <begin position="361"/>
        <end position="414"/>
    </location>
</feature>
<dbReference type="PANTHER" id="PTHR32089">
    <property type="entry name" value="METHYL-ACCEPTING CHEMOTAXIS PROTEIN MCPB"/>
    <property type="match status" value="1"/>
</dbReference>
<protein>
    <recommendedName>
        <fullName evidence="12">Chemotaxis protein</fullName>
    </recommendedName>
</protein>
<evidence type="ECO:0000256" key="1">
    <source>
        <dbReference type="ARBA" id="ARBA00004429"/>
    </source>
</evidence>
<dbReference type="STRING" id="1293891.TMES_16140"/>
<dbReference type="SUPFAM" id="SSF58104">
    <property type="entry name" value="Methyl-accepting chemotaxis protein (MCP) signaling domain"/>
    <property type="match status" value="1"/>
</dbReference>
<evidence type="ECO:0000256" key="2">
    <source>
        <dbReference type="ARBA" id="ARBA00022519"/>
    </source>
</evidence>
<dbReference type="SMART" id="SM00304">
    <property type="entry name" value="HAMP"/>
    <property type="match status" value="1"/>
</dbReference>
<evidence type="ECO:0000256" key="3">
    <source>
        <dbReference type="ARBA" id="ARBA00023224"/>
    </source>
</evidence>
<dbReference type="AlphaFoldDB" id="A0A1Y2KY03"/>
<name>A0A1Y2KY03_9PROT</name>
<dbReference type="InterPro" id="IPR003660">
    <property type="entry name" value="HAMP_dom"/>
</dbReference>
<keyword evidence="6" id="KW-0472">Membrane</keyword>
<dbReference type="PROSITE" id="PS50111">
    <property type="entry name" value="CHEMOTAXIS_TRANSDUC_2"/>
    <property type="match status" value="1"/>
</dbReference>
<keyword evidence="3 5" id="KW-0807">Transducer</keyword>
<feature type="domain" description="T-SNARE coiled-coil homology" evidence="8">
    <location>
        <begin position="606"/>
        <end position="668"/>
    </location>
</feature>
<dbReference type="InterPro" id="IPR004090">
    <property type="entry name" value="Chemotax_Me-accpt_rcpt"/>
</dbReference>
<keyword evidence="6" id="KW-1133">Transmembrane helix</keyword>
<dbReference type="PROSITE" id="PS50885">
    <property type="entry name" value="HAMP"/>
    <property type="match status" value="1"/>
</dbReference>
<accession>A0A1Y2KY03</accession>
<proteinExistence type="inferred from homology"/>
<sequence>MSLRRVIPTVIALIAILATAITAISSYVIARNALNEGATDKLYALANSRQSELAQYLGSVRQDLLIQADSPAIRQAMKLFSFAWSDLGNYPEKTLQNLYISQNPNPANQRDQLLQAKDGSTWSDIHHQYHPWMDKLLHERGYADIFLINNDGAVLYSEAKRPDFASNVANGAWAQTGLGRAYKTASTAMPGHIAFEDFSLYQPAENTGNAFLATPVFSDDGKSRVGVFAVEIPAARINDVLQQSEGLGQSGEVYLVGQDLLMRNDSRMGSESTSLNRKIDTKQVRDALSGKTGTMEDLNYRSASVVSSYVPMTFENTKWAIVAEIDSDEIFAPAIWMRNFSLMLLVGVAAVAILVGLSLGRGITRPLTQAVALMERLAQGELDIAIPAPGSRNAVGRIFETLALFRTNLRENARLTAEREAESQRKLDRADEIRRSIDKFRSRSDQALASVQQASQSMRTSAGVMGETVAQTNLLSNNVIVAARQASGNVKSVASAAEQLSASILEISDQVHKSSDIAQGAVTRTNESNNLVKTLAQSADRIGEVVTLINDIAGQTNLLALNATIEAARAGDAGKGFAVVAGEVKSLASQTSRATSEISDQIITIQDATREAVLSMQAISEVIGDINTIGTTIAASVEQQGAATRDIARNTQQSAQGTDEVTRNIAGVGDAAKRSETATADVTIAADSLARQADNLRREIDGFLAEIQDRD</sequence>
<evidence type="ECO:0000256" key="6">
    <source>
        <dbReference type="SAM" id="Phobius"/>
    </source>
</evidence>
<dbReference type="SUPFAM" id="SSF158472">
    <property type="entry name" value="HAMP domain-like"/>
    <property type="match status" value="1"/>
</dbReference>
<dbReference type="SMART" id="SM00283">
    <property type="entry name" value="MA"/>
    <property type="match status" value="1"/>
</dbReference>
<dbReference type="Gene3D" id="3.30.450.20">
    <property type="entry name" value="PAS domain"/>
    <property type="match status" value="1"/>
</dbReference>
<evidence type="ECO:0000256" key="4">
    <source>
        <dbReference type="ARBA" id="ARBA00029447"/>
    </source>
</evidence>
<keyword evidence="2" id="KW-0997">Cell inner membrane</keyword>
<feature type="domain" description="Methyl-accepting transducer" evidence="7">
    <location>
        <begin position="436"/>
        <end position="690"/>
    </location>
</feature>
<organism evidence="10 11">
    <name type="scientific">Thalassospira mesophila</name>
    <dbReference type="NCBI Taxonomy" id="1293891"/>
    <lineage>
        <taxon>Bacteria</taxon>
        <taxon>Pseudomonadati</taxon>
        <taxon>Pseudomonadota</taxon>
        <taxon>Alphaproteobacteria</taxon>
        <taxon>Rhodospirillales</taxon>
        <taxon>Thalassospiraceae</taxon>
        <taxon>Thalassospira</taxon>
    </lineage>
</organism>
<comment type="subcellular location">
    <subcellularLocation>
        <location evidence="1">Cell inner membrane</location>
        <topology evidence="1">Multi-pass membrane protein</topology>
    </subcellularLocation>
</comment>
<dbReference type="InterPro" id="IPR004089">
    <property type="entry name" value="MCPsignal_dom"/>
</dbReference>
<keyword evidence="11" id="KW-1185">Reference proteome</keyword>
<evidence type="ECO:0000313" key="11">
    <source>
        <dbReference type="Proteomes" id="UP000193391"/>
    </source>
</evidence>
<evidence type="ECO:0000256" key="5">
    <source>
        <dbReference type="PROSITE-ProRule" id="PRU00284"/>
    </source>
</evidence>
<feature type="transmembrane region" description="Helical" evidence="6">
    <location>
        <begin position="340"/>
        <end position="359"/>
    </location>
</feature>
<evidence type="ECO:0008006" key="12">
    <source>
        <dbReference type="Google" id="ProtNLM"/>
    </source>
</evidence>
<evidence type="ECO:0000259" key="9">
    <source>
        <dbReference type="PROSITE" id="PS50885"/>
    </source>
</evidence>
<gene>
    <name evidence="10" type="ORF">TMES_16140</name>
</gene>
<dbReference type="Proteomes" id="UP000193391">
    <property type="component" value="Unassembled WGS sequence"/>
</dbReference>
<evidence type="ECO:0000313" key="10">
    <source>
        <dbReference type="EMBL" id="OSQ36983.1"/>
    </source>
</evidence>
<evidence type="ECO:0000259" key="7">
    <source>
        <dbReference type="PROSITE" id="PS50111"/>
    </source>
</evidence>
<dbReference type="PANTHER" id="PTHR32089:SF112">
    <property type="entry name" value="LYSOZYME-LIKE PROTEIN-RELATED"/>
    <property type="match status" value="1"/>
</dbReference>
<dbReference type="GO" id="GO:0006935">
    <property type="term" value="P:chemotaxis"/>
    <property type="evidence" value="ECO:0007669"/>
    <property type="project" value="InterPro"/>
</dbReference>
<dbReference type="PROSITE" id="PS50192">
    <property type="entry name" value="T_SNARE"/>
    <property type="match status" value="1"/>
</dbReference>
<dbReference type="GO" id="GO:0005886">
    <property type="term" value="C:plasma membrane"/>
    <property type="evidence" value="ECO:0007669"/>
    <property type="project" value="UniProtKB-SubCell"/>
</dbReference>
<dbReference type="Pfam" id="PF00015">
    <property type="entry name" value="MCPsignal"/>
    <property type="match status" value="1"/>
</dbReference>
<dbReference type="InterPro" id="IPR000727">
    <property type="entry name" value="T_SNARE_dom"/>
</dbReference>
<dbReference type="GO" id="GO:0004888">
    <property type="term" value="F:transmembrane signaling receptor activity"/>
    <property type="evidence" value="ECO:0007669"/>
    <property type="project" value="InterPro"/>
</dbReference>
<keyword evidence="2" id="KW-1003">Cell membrane</keyword>
<dbReference type="Gene3D" id="1.10.287.950">
    <property type="entry name" value="Methyl-accepting chemotaxis protein"/>
    <property type="match status" value="1"/>
</dbReference>
<dbReference type="EMBL" id="JFKA01000008">
    <property type="protein sequence ID" value="OSQ36983.1"/>
    <property type="molecule type" value="Genomic_DNA"/>
</dbReference>
<evidence type="ECO:0000259" key="8">
    <source>
        <dbReference type="PROSITE" id="PS50192"/>
    </source>
</evidence>
<reference evidence="10 11" key="1">
    <citation type="submission" date="2014-03" db="EMBL/GenBank/DDBJ databases">
        <title>The draft genome sequence of Thalassospira mesophila JCM 18969.</title>
        <authorList>
            <person name="Lai Q."/>
            <person name="Shao Z."/>
        </authorList>
    </citation>
    <scope>NUCLEOTIDE SEQUENCE [LARGE SCALE GENOMIC DNA]</scope>
    <source>
        <strain evidence="10 11">JCM 18969</strain>
    </source>
</reference>
<dbReference type="GO" id="GO:0007165">
    <property type="term" value="P:signal transduction"/>
    <property type="evidence" value="ECO:0007669"/>
    <property type="project" value="UniProtKB-KW"/>
</dbReference>
<comment type="similarity">
    <text evidence="4">Belongs to the methyl-accepting chemotaxis (MCP) protein family.</text>
</comment>
<comment type="caution">
    <text evidence="10">The sequence shown here is derived from an EMBL/GenBank/DDBJ whole genome shotgun (WGS) entry which is preliminary data.</text>
</comment>
<keyword evidence="6" id="KW-0812">Transmembrane</keyword>